<keyword evidence="2" id="KW-1185">Reference proteome</keyword>
<sequence>MLRNAPRRATTITGLALAAATALLPAAHADPPLHRVTYTITVSTPVVADIYFREADPPTWAQYSHNPYEFSPKVTEELTPDRPWVREVTLSDPDRWAMVTATSGRAPITPMFGCSLSVDGTVVATGDGAKGALCSLRHW</sequence>
<reference evidence="1 2" key="1">
    <citation type="submission" date="2017-04" db="EMBL/GenBank/DDBJ databases">
        <title>The new phylogeny of genus Mycobacterium.</title>
        <authorList>
            <person name="Tortoli E."/>
            <person name="Trovato A."/>
            <person name="Cirillo D.M."/>
        </authorList>
    </citation>
    <scope>NUCLEOTIDE SEQUENCE [LARGE SCALE GENOMIC DNA]</scope>
    <source>
        <strain evidence="1 2">KCTC 19819</strain>
    </source>
</reference>
<dbReference type="PIRSF" id="PIRSF021591">
    <property type="entry name" value="UCP021591"/>
    <property type="match status" value="1"/>
</dbReference>
<dbReference type="InterPro" id="IPR016793">
    <property type="entry name" value="UCP021591"/>
</dbReference>
<dbReference type="AlphaFoldDB" id="A0A7I7SIT5"/>
<dbReference type="EMBL" id="NCXO01000012">
    <property type="protein sequence ID" value="OSC34247.1"/>
    <property type="molecule type" value="Genomic_DNA"/>
</dbReference>
<accession>A0A7I7SIT5</accession>
<comment type="caution">
    <text evidence="1">The sequence shown here is derived from an EMBL/GenBank/DDBJ whole genome shotgun (WGS) entry which is preliminary data.</text>
</comment>
<protein>
    <submittedName>
        <fullName evidence="1">Uncharacterized protein</fullName>
    </submittedName>
</protein>
<evidence type="ECO:0000313" key="2">
    <source>
        <dbReference type="Proteomes" id="UP000193577"/>
    </source>
</evidence>
<dbReference type="RefSeq" id="WP_084228944.1">
    <property type="nucleotide sequence ID" value="NZ_AP022594.1"/>
</dbReference>
<dbReference type="OrthoDB" id="4637404at2"/>
<organism evidence="1 2">
    <name type="scientific">Mycolicibacillus koreensis</name>
    <dbReference type="NCBI Taxonomy" id="1069220"/>
    <lineage>
        <taxon>Bacteria</taxon>
        <taxon>Bacillati</taxon>
        <taxon>Actinomycetota</taxon>
        <taxon>Actinomycetes</taxon>
        <taxon>Mycobacteriales</taxon>
        <taxon>Mycobacteriaceae</taxon>
        <taxon>Mycolicibacillus</taxon>
    </lineage>
</organism>
<gene>
    <name evidence="1" type="ORF">B8W67_07865</name>
</gene>
<proteinExistence type="predicted"/>
<evidence type="ECO:0000313" key="1">
    <source>
        <dbReference type="EMBL" id="OSC34247.1"/>
    </source>
</evidence>
<dbReference type="Proteomes" id="UP000193577">
    <property type="component" value="Unassembled WGS sequence"/>
</dbReference>
<name>A0A7I7SIT5_9MYCO</name>